<dbReference type="CDD" id="cd16100">
    <property type="entry name" value="ARID"/>
    <property type="match status" value="1"/>
</dbReference>
<dbReference type="GO" id="GO:0008270">
    <property type="term" value="F:zinc ion binding"/>
    <property type="evidence" value="ECO:0007669"/>
    <property type="project" value="InterPro"/>
</dbReference>
<dbReference type="InterPro" id="IPR001606">
    <property type="entry name" value="ARID_dom"/>
</dbReference>
<dbReference type="SMART" id="SM01014">
    <property type="entry name" value="ARID"/>
    <property type="match status" value="1"/>
</dbReference>
<dbReference type="SMART" id="SM00501">
    <property type="entry name" value="BRIGHT"/>
    <property type="match status" value="1"/>
</dbReference>
<evidence type="ECO:0000256" key="3">
    <source>
        <dbReference type="ARBA" id="ARBA00023163"/>
    </source>
</evidence>
<organism evidence="6 7">
    <name type="scientific">Mucor saturninus</name>
    <dbReference type="NCBI Taxonomy" id="64648"/>
    <lineage>
        <taxon>Eukaryota</taxon>
        <taxon>Fungi</taxon>
        <taxon>Fungi incertae sedis</taxon>
        <taxon>Mucoromycota</taxon>
        <taxon>Mucoromycotina</taxon>
        <taxon>Mucoromycetes</taxon>
        <taxon>Mucorales</taxon>
        <taxon>Mucorineae</taxon>
        <taxon>Mucoraceae</taxon>
        <taxon>Mucor</taxon>
    </lineage>
</organism>
<protein>
    <recommendedName>
        <fullName evidence="5">ARID domain-containing protein</fullName>
    </recommendedName>
</protein>
<keyword evidence="4" id="KW-0539">Nucleus</keyword>
<dbReference type="GO" id="GO:0003677">
    <property type="term" value="F:DNA binding"/>
    <property type="evidence" value="ECO:0007669"/>
    <property type="project" value="InterPro"/>
</dbReference>
<dbReference type="InterPro" id="IPR013087">
    <property type="entry name" value="Znf_C2H2_type"/>
</dbReference>
<dbReference type="SUPFAM" id="SSF57667">
    <property type="entry name" value="beta-beta-alpha zinc fingers"/>
    <property type="match status" value="1"/>
</dbReference>
<comment type="caution">
    <text evidence="6">The sequence shown here is derived from an EMBL/GenBank/DDBJ whole genome shotgun (WGS) entry which is preliminary data.</text>
</comment>
<dbReference type="GO" id="GO:0016586">
    <property type="term" value="C:RSC-type complex"/>
    <property type="evidence" value="ECO:0007669"/>
    <property type="project" value="TreeGrafter"/>
</dbReference>
<dbReference type="InterPro" id="IPR036236">
    <property type="entry name" value="Znf_C2H2_sf"/>
</dbReference>
<dbReference type="PROSITE" id="PS00028">
    <property type="entry name" value="ZINC_FINGER_C2H2_1"/>
    <property type="match status" value="1"/>
</dbReference>
<dbReference type="SUPFAM" id="SSF48371">
    <property type="entry name" value="ARM repeat"/>
    <property type="match status" value="1"/>
</dbReference>
<sequence>MSAVPAIERTAEYEKFMSDLKKFHDQKGTVLQTEPVLGGKRLDLLKIYKTVIEAGGYEKVTLNRGWKQVGDPFHFPVTCTNSAYSIKSFYTKYLLGWEEEHYWKRPWNPPPDLLANYQKASSPAPTHHSRELNRQTGTAFTQPNRASQQHYQPLPSLQQQQPGFYPPAIFMDQEFRTRILLSLQSSLPNEVDWAFNTLIKFSYASENFCLDFIPTLIDLLLDFTVDFFQLQIEVNTTTDLFCSKPKQEAYERVLQVFHILRNFSFLEMNIRRLALHDRLRFLLMKGIALPPSSQYGELSRHCLDILENIAPQVSLMNRDDEYFTTMTQLLFSNDRAFILGAIRALTRVAVTETNERVLGFADLDVIGRMAQLLIVDDEELEAATLEYLYQYSSLRGNFSTELVKYYPGNLIGLLTGFLSYKSSLAPPSSSAIGTLHGIPAAQMTRIETGGEQPSIPDLTNYSHLDEPYRCLGWLKDQLLSGGDDDIIVLKDIFSDYQKLFGSEKPLGMKEFYTVLKIAFPQPPSVEESVTNSTSPLDTVLQNVRYSPTRRRDGPICHWNGCNESFDSTIELHKHIIKDHVEGKPRCEWMKCTRDFEGKGIQHMRTHFAGKIKKQNNSKSKVFTIAKIPTDDTEVSGIPLTSALLLRNLARYKQHHTFYLPYESELTLLAIQRPKVSKYILTVLGELQAN</sequence>
<evidence type="ECO:0000256" key="1">
    <source>
        <dbReference type="ARBA" id="ARBA00022853"/>
    </source>
</evidence>
<keyword evidence="7" id="KW-1185">Reference proteome</keyword>
<dbReference type="GO" id="GO:0006325">
    <property type="term" value="P:chromatin organization"/>
    <property type="evidence" value="ECO:0007669"/>
    <property type="project" value="UniProtKB-KW"/>
</dbReference>
<keyword evidence="2" id="KW-0805">Transcription regulation</keyword>
<reference evidence="6" key="1">
    <citation type="submission" date="2020-12" db="EMBL/GenBank/DDBJ databases">
        <title>Metabolic potential, ecology and presence of endohyphal bacteria is reflected in genomic diversity of Mucoromycotina.</title>
        <authorList>
            <person name="Muszewska A."/>
            <person name="Okrasinska A."/>
            <person name="Steczkiewicz K."/>
            <person name="Drgas O."/>
            <person name="Orlowska M."/>
            <person name="Perlinska-Lenart U."/>
            <person name="Aleksandrzak-Piekarczyk T."/>
            <person name="Szatraj K."/>
            <person name="Zielenkiewicz U."/>
            <person name="Pilsyk S."/>
            <person name="Malc E."/>
            <person name="Mieczkowski P."/>
            <person name="Kruszewska J.S."/>
            <person name="Biernat P."/>
            <person name="Pawlowska J."/>
        </authorList>
    </citation>
    <scope>NUCLEOTIDE SEQUENCE</scope>
    <source>
        <strain evidence="6">WA0000017839</strain>
    </source>
</reference>
<dbReference type="SUPFAM" id="SSF46774">
    <property type="entry name" value="ARID-like"/>
    <property type="match status" value="1"/>
</dbReference>
<dbReference type="InterPro" id="IPR016024">
    <property type="entry name" value="ARM-type_fold"/>
</dbReference>
<evidence type="ECO:0000256" key="2">
    <source>
        <dbReference type="ARBA" id="ARBA00023015"/>
    </source>
</evidence>
<dbReference type="PROSITE" id="PS51011">
    <property type="entry name" value="ARID"/>
    <property type="match status" value="1"/>
</dbReference>
<dbReference type="Gene3D" id="3.30.160.60">
    <property type="entry name" value="Classic Zinc Finger"/>
    <property type="match status" value="1"/>
</dbReference>
<dbReference type="Gene3D" id="1.10.150.60">
    <property type="entry name" value="ARID DNA-binding domain"/>
    <property type="match status" value="1"/>
</dbReference>
<dbReference type="Pfam" id="PF01388">
    <property type="entry name" value="ARID"/>
    <property type="match status" value="1"/>
</dbReference>
<dbReference type="Pfam" id="PF21816">
    <property type="entry name" value="Zap1_zf1"/>
    <property type="match status" value="1"/>
</dbReference>
<dbReference type="EMBL" id="JAEPRD010000129">
    <property type="protein sequence ID" value="KAG2197425.1"/>
    <property type="molecule type" value="Genomic_DNA"/>
</dbReference>
<dbReference type="InterPro" id="IPR052406">
    <property type="entry name" value="Chromatin_Remodeling_Comp"/>
</dbReference>
<evidence type="ECO:0000259" key="5">
    <source>
        <dbReference type="PROSITE" id="PS51011"/>
    </source>
</evidence>
<proteinExistence type="predicted"/>
<dbReference type="AlphaFoldDB" id="A0A8H7QSF4"/>
<accession>A0A8H7QSF4</accession>
<evidence type="ECO:0000256" key="4">
    <source>
        <dbReference type="ARBA" id="ARBA00023242"/>
    </source>
</evidence>
<gene>
    <name evidence="6" type="ORF">INT47_005678</name>
</gene>
<dbReference type="OrthoDB" id="338531at2759"/>
<dbReference type="PANTHER" id="PTHR22970:SF14">
    <property type="entry name" value="AT-RICH INTERACTIVE DOMAIN-CONTAINING PROTEIN 2"/>
    <property type="match status" value="1"/>
</dbReference>
<name>A0A8H7QSF4_9FUNG</name>
<dbReference type="InterPro" id="IPR048420">
    <property type="entry name" value="Zap1-like_Znf1"/>
</dbReference>
<dbReference type="InterPro" id="IPR036431">
    <property type="entry name" value="ARID_dom_sf"/>
</dbReference>
<feature type="domain" description="ARID" evidence="5">
    <location>
        <begin position="10"/>
        <end position="102"/>
    </location>
</feature>
<dbReference type="Proteomes" id="UP000603453">
    <property type="component" value="Unassembled WGS sequence"/>
</dbReference>
<keyword evidence="1" id="KW-0156">Chromatin regulator</keyword>
<keyword evidence="3" id="KW-0804">Transcription</keyword>
<evidence type="ECO:0000313" key="7">
    <source>
        <dbReference type="Proteomes" id="UP000603453"/>
    </source>
</evidence>
<evidence type="ECO:0000313" key="6">
    <source>
        <dbReference type="EMBL" id="KAG2197425.1"/>
    </source>
</evidence>
<dbReference type="PANTHER" id="PTHR22970">
    <property type="entry name" value="AT-RICH INTERACTIVE DOMAIN-CONTAINING PROTEIN 2"/>
    <property type="match status" value="1"/>
</dbReference>